<accession>D6SL74</accession>
<dbReference type="EMBL" id="ACJN02000001">
    <property type="protein sequence ID" value="EFI35435.1"/>
    <property type="molecule type" value="Genomic_DNA"/>
</dbReference>
<gene>
    <name evidence="1" type="ORF">Dthio_PD2855</name>
</gene>
<reference evidence="1" key="1">
    <citation type="submission" date="2010-05" db="EMBL/GenBank/DDBJ databases">
        <title>The draft genome of Desulfonatronospira thiodismutans ASO3-1.</title>
        <authorList>
            <consortium name="US DOE Joint Genome Institute (JGI-PGF)"/>
            <person name="Lucas S."/>
            <person name="Copeland A."/>
            <person name="Lapidus A."/>
            <person name="Cheng J.-F."/>
            <person name="Bruce D."/>
            <person name="Goodwin L."/>
            <person name="Pitluck S."/>
            <person name="Chertkov O."/>
            <person name="Brettin T."/>
            <person name="Detter J.C."/>
            <person name="Han C."/>
            <person name="Land M.L."/>
            <person name="Hauser L."/>
            <person name="Kyrpides N."/>
            <person name="Mikhailova N."/>
            <person name="Muyzer G."/>
            <person name="Woyke T."/>
        </authorList>
    </citation>
    <scope>NUCLEOTIDE SEQUENCE [LARGE SCALE GENOMIC DNA]</scope>
    <source>
        <strain evidence="1">ASO3-1</strain>
    </source>
</reference>
<organism evidence="1 2">
    <name type="scientific">Desulfonatronospira thiodismutans ASO3-1</name>
    <dbReference type="NCBI Taxonomy" id="555779"/>
    <lineage>
        <taxon>Bacteria</taxon>
        <taxon>Pseudomonadati</taxon>
        <taxon>Thermodesulfobacteriota</taxon>
        <taxon>Desulfovibrionia</taxon>
        <taxon>Desulfovibrionales</taxon>
        <taxon>Desulfonatronovibrionaceae</taxon>
        <taxon>Desulfonatronospira</taxon>
    </lineage>
</organism>
<sequence length="74" mass="8841">MYEMLALKINYKRRQAMTLKSSISSLDKQTQRVLQQKIDYLNSKNPVNFDEYLRCVSIIRKSFLKKKCAESDKY</sequence>
<dbReference type="AlphaFoldDB" id="D6SL74"/>
<evidence type="ECO:0000313" key="1">
    <source>
        <dbReference type="EMBL" id="EFI35435.1"/>
    </source>
</evidence>
<keyword evidence="2" id="KW-1185">Reference proteome</keyword>
<name>D6SL74_9BACT</name>
<protein>
    <submittedName>
        <fullName evidence="1">Uncharacterized protein</fullName>
    </submittedName>
</protein>
<dbReference type="Proteomes" id="UP000005496">
    <property type="component" value="Unassembled WGS sequence"/>
</dbReference>
<proteinExistence type="predicted"/>
<evidence type="ECO:0000313" key="2">
    <source>
        <dbReference type="Proteomes" id="UP000005496"/>
    </source>
</evidence>
<comment type="caution">
    <text evidence="1">The sequence shown here is derived from an EMBL/GenBank/DDBJ whole genome shotgun (WGS) entry which is preliminary data.</text>
</comment>